<name>A0ABN9TUV5_9DINO</name>
<dbReference type="CDD" id="cd02958">
    <property type="entry name" value="UAS"/>
    <property type="match status" value="1"/>
</dbReference>
<dbReference type="Gene3D" id="3.40.30.10">
    <property type="entry name" value="Glutaredoxin"/>
    <property type="match status" value="1"/>
</dbReference>
<dbReference type="SMART" id="SM00594">
    <property type="entry name" value="UAS"/>
    <property type="match status" value="1"/>
</dbReference>
<protein>
    <recommendedName>
        <fullName evidence="2">UAS domain-containing protein</fullName>
    </recommendedName>
</protein>
<evidence type="ECO:0000313" key="4">
    <source>
        <dbReference type="Proteomes" id="UP001189429"/>
    </source>
</evidence>
<dbReference type="InterPro" id="IPR006577">
    <property type="entry name" value="UAS"/>
</dbReference>
<sequence>VAAVAAAAGIDPSEMAGHPQAEQVRAPIASFEDDQIINPEYESRRVQAAIQADKAAMHKRMSFDRDEDVAGAGAGDSAAAASDAPARLPSSEAINQLFAPPSYNETGTFYDTISKAVVEKKWVLVNIQQAEVFASHTLNRDVWRDETIQDTVEGSFLFWQRDDKSTEGQQFCQYYQCGHQLPHICVVDPRTKRRVKCWDGRKWVESHAAAEYLFGFLDQFSMDVHACRGSPEVSEDLQAIVPRDICDRAQAQAGGAKPAYKVPDIQGPSHTEAFYATTAGGYSGAWNDATAAAIAGQLGDCPTISEVLAMRGQRLKPIKPLVNTGISVLAKQVDEAREARLAEKVLSADVIPKKFPAQASEFNYPKSAKRGADNPLYQTASQAIGKDRRPWTTRSPTATSRAGTTSPRDLSTCGPGEHEPEHQQQPLEGAQGL</sequence>
<feature type="region of interest" description="Disordered" evidence="1">
    <location>
        <begin position="380"/>
        <end position="433"/>
    </location>
</feature>
<accession>A0ABN9TUV5</accession>
<gene>
    <name evidence="3" type="ORF">PCOR1329_LOCUS42573</name>
</gene>
<dbReference type="InterPro" id="IPR036249">
    <property type="entry name" value="Thioredoxin-like_sf"/>
</dbReference>
<dbReference type="Proteomes" id="UP001189429">
    <property type="component" value="Unassembled WGS sequence"/>
</dbReference>
<evidence type="ECO:0000259" key="2">
    <source>
        <dbReference type="SMART" id="SM00594"/>
    </source>
</evidence>
<dbReference type="InterPro" id="IPR050730">
    <property type="entry name" value="UBX_domain-protein"/>
</dbReference>
<dbReference type="EMBL" id="CAUYUJ010015116">
    <property type="protein sequence ID" value="CAK0850028.1"/>
    <property type="molecule type" value="Genomic_DNA"/>
</dbReference>
<evidence type="ECO:0000256" key="1">
    <source>
        <dbReference type="SAM" id="MobiDB-lite"/>
    </source>
</evidence>
<organism evidence="3 4">
    <name type="scientific">Prorocentrum cordatum</name>
    <dbReference type="NCBI Taxonomy" id="2364126"/>
    <lineage>
        <taxon>Eukaryota</taxon>
        <taxon>Sar</taxon>
        <taxon>Alveolata</taxon>
        <taxon>Dinophyceae</taxon>
        <taxon>Prorocentrales</taxon>
        <taxon>Prorocentraceae</taxon>
        <taxon>Prorocentrum</taxon>
    </lineage>
</organism>
<proteinExistence type="predicted"/>
<feature type="non-terminal residue" evidence="3">
    <location>
        <position position="1"/>
    </location>
</feature>
<dbReference type="SUPFAM" id="SSF52833">
    <property type="entry name" value="Thioredoxin-like"/>
    <property type="match status" value="1"/>
</dbReference>
<feature type="domain" description="UAS" evidence="2">
    <location>
        <begin position="93"/>
        <end position="218"/>
    </location>
</feature>
<feature type="compositionally biased region" description="Polar residues" evidence="1">
    <location>
        <begin position="392"/>
        <end position="409"/>
    </location>
</feature>
<keyword evidence="4" id="KW-1185">Reference proteome</keyword>
<dbReference type="PANTHER" id="PTHR23322:SF6">
    <property type="entry name" value="UBX DOMAIN-CONTAINING PROTEIN 7"/>
    <property type="match status" value="1"/>
</dbReference>
<evidence type="ECO:0000313" key="3">
    <source>
        <dbReference type="EMBL" id="CAK0850028.1"/>
    </source>
</evidence>
<reference evidence="3" key="1">
    <citation type="submission" date="2023-10" db="EMBL/GenBank/DDBJ databases">
        <authorList>
            <person name="Chen Y."/>
            <person name="Shah S."/>
            <person name="Dougan E. K."/>
            <person name="Thang M."/>
            <person name="Chan C."/>
        </authorList>
    </citation>
    <scope>NUCLEOTIDE SEQUENCE [LARGE SCALE GENOMIC DNA]</scope>
</reference>
<comment type="caution">
    <text evidence="3">The sequence shown here is derived from an EMBL/GenBank/DDBJ whole genome shotgun (WGS) entry which is preliminary data.</text>
</comment>
<dbReference type="PANTHER" id="PTHR23322">
    <property type="entry name" value="FAS-ASSOCIATED PROTEIN"/>
    <property type="match status" value="1"/>
</dbReference>
<dbReference type="Pfam" id="PF13899">
    <property type="entry name" value="Thioredoxin_7"/>
    <property type="match status" value="1"/>
</dbReference>